<protein>
    <submittedName>
        <fullName evidence="4">Similar to Saccharomyces cerevisiae YER021W RPN3 Essential, non-ATPase regulatory subunit of the 26S proteasome lid, similar to the p58 subunit of the human 26S proteasome</fullName>
    </submittedName>
</protein>
<dbReference type="AlphaFoldDB" id="A0A8H2VI16"/>
<dbReference type="InterPro" id="IPR057985">
    <property type="entry name" value="TPR_PSMD3_N"/>
</dbReference>
<dbReference type="InterPro" id="IPR050756">
    <property type="entry name" value="CSN3"/>
</dbReference>
<feature type="domain" description="PCI" evidence="3">
    <location>
        <begin position="255"/>
        <end position="435"/>
    </location>
</feature>
<dbReference type="InterPro" id="IPR036390">
    <property type="entry name" value="WH_DNA-bd_sf"/>
</dbReference>
<keyword evidence="2 4" id="KW-0647">Proteasome</keyword>
<dbReference type="SMART" id="SM00088">
    <property type="entry name" value="PINT"/>
    <property type="match status" value="1"/>
</dbReference>
<name>A0A8H2VI16_9SACH</name>
<evidence type="ECO:0000313" key="5">
    <source>
        <dbReference type="Proteomes" id="UP000644660"/>
    </source>
</evidence>
<dbReference type="Pfam" id="PF25573">
    <property type="entry name" value="TPR_PSMD3_N"/>
    <property type="match status" value="1"/>
</dbReference>
<gene>
    <name evidence="4" type="ORF">KABA2_07S00528</name>
</gene>
<dbReference type="Pfam" id="PF01399">
    <property type="entry name" value="PCI"/>
    <property type="match status" value="1"/>
</dbReference>
<dbReference type="GO" id="GO:0006511">
    <property type="term" value="P:ubiquitin-dependent protein catabolic process"/>
    <property type="evidence" value="ECO:0007669"/>
    <property type="project" value="TreeGrafter"/>
</dbReference>
<dbReference type="PANTHER" id="PTHR10758">
    <property type="entry name" value="26S PROTEASOME NON-ATPASE REGULATORY SUBUNIT 3/COP9 SIGNALOSOME COMPLEX SUBUNIT 3"/>
    <property type="match status" value="1"/>
</dbReference>
<dbReference type="InterPro" id="IPR013586">
    <property type="entry name" value="PSMD3_C"/>
</dbReference>
<dbReference type="GO" id="GO:0030234">
    <property type="term" value="F:enzyme regulator activity"/>
    <property type="evidence" value="ECO:0007669"/>
    <property type="project" value="InterPro"/>
</dbReference>
<dbReference type="EMBL" id="CAEFZW010000007">
    <property type="protein sequence ID" value="CAB4255614.1"/>
    <property type="molecule type" value="Genomic_DNA"/>
</dbReference>
<dbReference type="SUPFAM" id="SSF46785">
    <property type="entry name" value="Winged helix' DNA-binding domain"/>
    <property type="match status" value="1"/>
</dbReference>
<evidence type="ECO:0000259" key="3">
    <source>
        <dbReference type="PROSITE" id="PS50250"/>
    </source>
</evidence>
<evidence type="ECO:0000313" key="4">
    <source>
        <dbReference type="EMBL" id="CAB4255614.1"/>
    </source>
</evidence>
<dbReference type="GO" id="GO:0008541">
    <property type="term" value="C:proteasome regulatory particle, lid subcomplex"/>
    <property type="evidence" value="ECO:0007669"/>
    <property type="project" value="TreeGrafter"/>
</dbReference>
<comment type="similarity">
    <text evidence="1">Belongs to the proteasome subunit S3 family.</text>
</comment>
<evidence type="ECO:0000256" key="2">
    <source>
        <dbReference type="ARBA" id="ARBA00022942"/>
    </source>
</evidence>
<dbReference type="GeneID" id="64858669"/>
<dbReference type="SMART" id="SM00753">
    <property type="entry name" value="PAM"/>
    <property type="match status" value="1"/>
</dbReference>
<dbReference type="Pfam" id="PF08375">
    <property type="entry name" value="Rpn3_C"/>
    <property type="match status" value="1"/>
</dbReference>
<reference evidence="4 5" key="1">
    <citation type="submission" date="2020-05" db="EMBL/GenBank/DDBJ databases">
        <authorList>
            <person name="Casaregola S."/>
            <person name="Devillers H."/>
            <person name="Grondin C."/>
        </authorList>
    </citation>
    <scope>NUCLEOTIDE SEQUENCE [LARGE SCALE GENOMIC DNA]</scope>
    <source>
        <strain evidence="4 5">CLIB 1767</strain>
    </source>
</reference>
<accession>A0A8H2VI16</accession>
<dbReference type="RefSeq" id="XP_041407458.1">
    <property type="nucleotide sequence ID" value="XM_041551524.1"/>
</dbReference>
<proteinExistence type="inferred from homology"/>
<dbReference type="OrthoDB" id="1713558at2759"/>
<dbReference type="PROSITE" id="PS50250">
    <property type="entry name" value="PCI"/>
    <property type="match status" value="1"/>
</dbReference>
<dbReference type="GO" id="GO:0042176">
    <property type="term" value="P:regulation of protein catabolic process"/>
    <property type="evidence" value="ECO:0007669"/>
    <property type="project" value="InterPro"/>
</dbReference>
<organism evidence="4 5">
    <name type="scientific">Maudiozyma barnettii</name>
    <dbReference type="NCBI Taxonomy" id="61262"/>
    <lineage>
        <taxon>Eukaryota</taxon>
        <taxon>Fungi</taxon>
        <taxon>Dikarya</taxon>
        <taxon>Ascomycota</taxon>
        <taxon>Saccharomycotina</taxon>
        <taxon>Saccharomycetes</taxon>
        <taxon>Saccharomycetales</taxon>
        <taxon>Saccharomycetaceae</taxon>
        <taxon>Maudiozyma</taxon>
    </lineage>
</organism>
<dbReference type="Proteomes" id="UP000644660">
    <property type="component" value="Unassembled WGS sequence"/>
</dbReference>
<sequence>MTADLMEVDTNEDATLVTKYAEEKAVDTIMETLKEISKATTSLDSRHVWRGLKDLSTIRKNSLTQESLAALVNILYPDTSAFKIPLLKYINDNHKSNVPNAEKLRAQYPAAFYKITSQKTIEVSPELNTFFHLLVQLYLLDSKKFTELETFNSKIILPTILEVYNQRSLDLISAKLWFYIILGYESVGDVANAEIRTVMIKSLKTASLKHDNETRAMLINLILRNYLADGDVNSADDFVRKVEFPTTNVSNPLEARYYFYMSKINAIQLDYTTANDFIITAIRKAPHTANSLGFLQQANKLHCVIQLLMGDIPELSFFHQADMQQSLYPYYHLTNTVKLGDLKKFSYIISRFKSQLVHDSNYQLCVRLRSNVIKTGIRMISLTYKKISLKDICLKLRLDSEQAAEYMVSRSIRDGVIEASINHEKGYIETSELLNVYDTNNPQKTFDARIQFVTQLHDESVMAMRYPEDNKKVKNSTQNNDADSVDYLDDISDFSDIDDLGFL</sequence>
<comment type="caution">
    <text evidence="4">The sequence shown here is derived from an EMBL/GenBank/DDBJ whole genome shotgun (WGS) entry which is preliminary data.</text>
</comment>
<dbReference type="InterPro" id="IPR000717">
    <property type="entry name" value="PCI_dom"/>
</dbReference>
<keyword evidence="5" id="KW-1185">Reference proteome</keyword>
<evidence type="ECO:0000256" key="1">
    <source>
        <dbReference type="ARBA" id="ARBA00007912"/>
    </source>
</evidence>
<dbReference type="PANTHER" id="PTHR10758:SF2">
    <property type="entry name" value="26S PROTEASOME NON-ATPASE REGULATORY SUBUNIT 3"/>
    <property type="match status" value="1"/>
</dbReference>